<dbReference type="PROSITE" id="PS50911">
    <property type="entry name" value="CHAP"/>
    <property type="match status" value="1"/>
</dbReference>
<sequence>MPGGADLLGVAGAPRGHDRDVVEGVGAATALGTADLDLGHPLSLSAAFARPPIPSTGSNEPPVPDVRLLHGTAKTPRPRHRVPTVEDVGNTGKRLRGAWPRRIIVRLLATACIAGGLWGASVAVAHASDDYPWAGLGQCPIVAQEPVEPPTPTPTPAPTPGKPGKPGQPGQPGQPAPETEPPAPEPVLDPVSGHLYDPRGPRPTCARRVWAIDGSIGDPWGFVLRNCTSFVAWRLHERNGMTSFSNSLGGEHWGNASNWDDVARRLGYRVDDVPAIGAVAQTDDGRVGHVAWVSAIGPGTVTVEEYNHAVPGGYGTRTVPVGDFRYLHLDDVAPSPLVGSDRPVVSVSDRLGESWTARVDGHGTLWVARPGRAARAAGPRGAFSPVVAPALTLDRRGLPWVAATTRTGRVLAGTTRGNRLALRPIGTSATTASPAVALSRTGRPVVATISPAGTLTTRRLTQQRRWSRPARVGRPGSWATHTAPVLGRDRSGNTLLVAVGRTGSTYSLTLGRGRLVRLPGAAASITSTPALTSAGDGSAWLHQVTARGTLVVRSLAGHRWSRARTLDGSWSPYASPAVGEVAGRLYVAAVDTTGALRVRPGIPGEASRLPGRVRSTGDPTRSPGLVTRHNAGTYVVADRGRTTSARLLARPADAVIGRGAPKRAGFTP</sequence>
<accession>A0A4Q2RZ57</accession>
<dbReference type="Proteomes" id="UP000294071">
    <property type="component" value="Unassembled WGS sequence"/>
</dbReference>
<feature type="compositionally biased region" description="Pro residues" evidence="1">
    <location>
        <begin position="172"/>
        <end position="187"/>
    </location>
</feature>
<dbReference type="SUPFAM" id="SSF89372">
    <property type="entry name" value="Fucose-specific lectin"/>
    <property type="match status" value="1"/>
</dbReference>
<organism evidence="3 4">
    <name type="scientific">Nocardioides oleivorans</name>
    <dbReference type="NCBI Taxonomy" id="273676"/>
    <lineage>
        <taxon>Bacteria</taxon>
        <taxon>Bacillati</taxon>
        <taxon>Actinomycetota</taxon>
        <taxon>Actinomycetes</taxon>
        <taxon>Propionibacteriales</taxon>
        <taxon>Nocardioidaceae</taxon>
        <taxon>Nocardioides</taxon>
    </lineage>
</organism>
<proteinExistence type="predicted"/>
<feature type="region of interest" description="Disordered" evidence="1">
    <location>
        <begin position="602"/>
        <end position="626"/>
    </location>
</feature>
<protein>
    <submittedName>
        <fullName evidence="3">CHAP domain-containing protein</fullName>
    </submittedName>
</protein>
<evidence type="ECO:0000313" key="4">
    <source>
        <dbReference type="Proteomes" id="UP000294071"/>
    </source>
</evidence>
<feature type="compositionally biased region" description="Pro residues" evidence="1">
    <location>
        <begin position="147"/>
        <end position="163"/>
    </location>
</feature>
<evidence type="ECO:0000313" key="3">
    <source>
        <dbReference type="EMBL" id="RYB93259.1"/>
    </source>
</evidence>
<dbReference type="EMBL" id="SDWT01000001">
    <property type="protein sequence ID" value="RYB93259.1"/>
    <property type="molecule type" value="Genomic_DNA"/>
</dbReference>
<comment type="caution">
    <text evidence="3">The sequence shown here is derived from an EMBL/GenBank/DDBJ whole genome shotgun (WGS) entry which is preliminary data.</text>
</comment>
<evidence type="ECO:0000256" key="1">
    <source>
        <dbReference type="SAM" id="MobiDB-lite"/>
    </source>
</evidence>
<dbReference type="Pfam" id="PF05257">
    <property type="entry name" value="CHAP"/>
    <property type="match status" value="1"/>
</dbReference>
<dbReference type="Gene3D" id="3.90.1720.10">
    <property type="entry name" value="endopeptidase domain like (from Nostoc punctiforme)"/>
    <property type="match status" value="1"/>
</dbReference>
<feature type="domain" description="Peptidase C51" evidence="2">
    <location>
        <begin position="202"/>
        <end position="328"/>
    </location>
</feature>
<feature type="region of interest" description="Disordered" evidence="1">
    <location>
        <begin position="143"/>
        <end position="199"/>
    </location>
</feature>
<keyword evidence="4" id="KW-1185">Reference proteome</keyword>
<reference evidence="3 4" key="1">
    <citation type="submission" date="2019-01" db="EMBL/GenBank/DDBJ databases">
        <title>Novel species of Nocardioides.</title>
        <authorList>
            <person name="Liu Q."/>
            <person name="Xin Y.-H."/>
        </authorList>
    </citation>
    <scope>NUCLEOTIDE SEQUENCE [LARGE SCALE GENOMIC DNA]</scope>
    <source>
        <strain evidence="3 4">CGMCC 4.6882</strain>
    </source>
</reference>
<dbReference type="InterPro" id="IPR007921">
    <property type="entry name" value="CHAP_dom"/>
</dbReference>
<dbReference type="InterPro" id="IPR038765">
    <property type="entry name" value="Papain-like_cys_pep_sf"/>
</dbReference>
<dbReference type="SUPFAM" id="SSF54001">
    <property type="entry name" value="Cysteine proteinases"/>
    <property type="match status" value="1"/>
</dbReference>
<evidence type="ECO:0000259" key="2">
    <source>
        <dbReference type="PROSITE" id="PS50911"/>
    </source>
</evidence>
<gene>
    <name evidence="3" type="ORF">EUA93_02145</name>
</gene>
<dbReference type="AlphaFoldDB" id="A0A4Q2RZ57"/>
<feature type="region of interest" description="Disordered" evidence="1">
    <location>
        <begin position="464"/>
        <end position="485"/>
    </location>
</feature>
<name>A0A4Q2RZ57_9ACTN</name>
<dbReference type="OrthoDB" id="516973at2"/>